<dbReference type="Proteomes" id="UP000229756">
    <property type="component" value="Unassembled WGS sequence"/>
</dbReference>
<feature type="transmembrane region" description="Helical" evidence="1">
    <location>
        <begin position="385"/>
        <end position="406"/>
    </location>
</feature>
<comment type="caution">
    <text evidence="3">The sequence shown here is derived from an EMBL/GenBank/DDBJ whole genome shotgun (WGS) entry which is preliminary data.</text>
</comment>
<proteinExistence type="predicted"/>
<feature type="transmembrane region" description="Helical" evidence="1">
    <location>
        <begin position="172"/>
        <end position="190"/>
    </location>
</feature>
<protein>
    <submittedName>
        <fullName evidence="3">Uncharacterized protein</fullName>
    </submittedName>
</protein>
<reference evidence="4" key="1">
    <citation type="submission" date="2017-09" db="EMBL/GenBank/DDBJ databases">
        <title>Depth-based differentiation of microbial function through sediment-hosted aquifers and enrichment of novel symbionts in the deep terrestrial subsurface.</title>
        <authorList>
            <person name="Probst A.J."/>
            <person name="Ladd B."/>
            <person name="Jarett J.K."/>
            <person name="Geller-Mcgrath D.E."/>
            <person name="Sieber C.M.K."/>
            <person name="Emerson J.B."/>
            <person name="Anantharaman K."/>
            <person name="Thomas B.C."/>
            <person name="Malmstrom R."/>
            <person name="Stieglmeier M."/>
            <person name="Klingl A."/>
            <person name="Woyke T."/>
            <person name="Ryan C.M."/>
            <person name="Banfield J.F."/>
        </authorList>
    </citation>
    <scope>NUCLEOTIDE SEQUENCE [LARGE SCALE GENOMIC DNA]</scope>
</reference>
<keyword evidence="1" id="KW-1133">Transmembrane helix</keyword>
<feature type="transmembrane region" description="Helical" evidence="1">
    <location>
        <begin position="314"/>
        <end position="335"/>
    </location>
</feature>
<feature type="chain" id="PRO_5014760322" evidence="2">
    <location>
        <begin position="28"/>
        <end position="440"/>
    </location>
</feature>
<evidence type="ECO:0000256" key="1">
    <source>
        <dbReference type="SAM" id="Phobius"/>
    </source>
</evidence>
<dbReference type="EMBL" id="PFSJ01000001">
    <property type="protein sequence ID" value="PJC24070.1"/>
    <property type="molecule type" value="Genomic_DNA"/>
</dbReference>
<accession>A0A2M8EMV5</accession>
<feature type="transmembrane region" description="Helical" evidence="1">
    <location>
        <begin position="254"/>
        <end position="276"/>
    </location>
</feature>
<evidence type="ECO:0000313" key="4">
    <source>
        <dbReference type="Proteomes" id="UP000229756"/>
    </source>
</evidence>
<feature type="transmembrane region" description="Helical" evidence="1">
    <location>
        <begin position="347"/>
        <end position="365"/>
    </location>
</feature>
<keyword evidence="1" id="KW-0472">Membrane</keyword>
<evidence type="ECO:0000256" key="2">
    <source>
        <dbReference type="SAM" id="SignalP"/>
    </source>
</evidence>
<feature type="signal peptide" evidence="2">
    <location>
        <begin position="1"/>
        <end position="27"/>
    </location>
</feature>
<keyword evidence="2" id="KW-0732">Signal</keyword>
<feature type="transmembrane region" description="Helical" evidence="1">
    <location>
        <begin position="288"/>
        <end position="308"/>
    </location>
</feature>
<name>A0A2M8EMV5_UNCKA</name>
<keyword evidence="1" id="KW-0812">Transmembrane</keyword>
<evidence type="ECO:0000313" key="3">
    <source>
        <dbReference type="EMBL" id="PJC24070.1"/>
    </source>
</evidence>
<gene>
    <name evidence="3" type="ORF">CO058_00010</name>
</gene>
<sequence>MKSLKTLAILLAIFTFFSLKMAASARAALPQVESVFEVLTNKDVHLGNWAFNAGGSVFLNAGIKMSCGGEKDMDSVLIRKEPCLTDDELKNMLAYMESGRMPGGLFALSTFTLNKVISEPTIPTNLAMYFDDVRSNTIFNTSAYAAPAAGYSEPTQFFQATTLGVWKVTRNLSLAMLGLFLAIAALGVLFRQKLSPQAVVTIYSILPSVPLAILFIVLSYPIVAVAMNLAGPLMSLAVKLGMDVFQQFAQNVNLVFNPIIGSTIASVLLATMAGVLNPVTLAVISFPIAIILISMVFLLVVLIIKAVYEFAKYYGTFVILTIGFPVAAVVSILPGKQGVLMFFIKKLLVNMLVFPVGIFLVYVGFGFIATVFDSGLGFGAGGWEYILFAGIFVAMVKFSIGFGIVWNGFKIRGVLENALGVGGSVMSGFSGGAEDPKKRR</sequence>
<feature type="transmembrane region" description="Helical" evidence="1">
    <location>
        <begin position="211"/>
        <end position="234"/>
    </location>
</feature>
<organism evidence="3 4">
    <name type="scientific">candidate division WWE3 bacterium CG_4_9_14_0_2_um_filter_35_11</name>
    <dbReference type="NCBI Taxonomy" id="1975077"/>
    <lineage>
        <taxon>Bacteria</taxon>
        <taxon>Katanobacteria</taxon>
    </lineage>
</organism>
<dbReference type="AlphaFoldDB" id="A0A2M8EMV5"/>